<proteinExistence type="predicted"/>
<dbReference type="Pfam" id="PF00348">
    <property type="entry name" value="polyprenyl_synt"/>
    <property type="match status" value="1"/>
</dbReference>
<reference evidence="4 5" key="1">
    <citation type="submission" date="2023-08" db="EMBL/GenBank/DDBJ databases">
        <authorList>
            <person name="Palmer J.M."/>
        </authorList>
    </citation>
    <scope>NUCLEOTIDE SEQUENCE [LARGE SCALE GENOMIC DNA]</scope>
    <source>
        <strain evidence="4 5">TWF481</strain>
    </source>
</reference>
<keyword evidence="1" id="KW-0808">Transferase</keyword>
<evidence type="ECO:0000313" key="4">
    <source>
        <dbReference type="EMBL" id="KAK6510050.1"/>
    </source>
</evidence>
<evidence type="ECO:0000256" key="2">
    <source>
        <dbReference type="ARBA" id="ARBA00022723"/>
    </source>
</evidence>
<dbReference type="GO" id="GO:0046165">
    <property type="term" value="P:alcohol biosynthetic process"/>
    <property type="evidence" value="ECO:0007669"/>
    <property type="project" value="UniProtKB-ARBA"/>
</dbReference>
<dbReference type="InterPro" id="IPR000092">
    <property type="entry name" value="Polyprenyl_synt"/>
</dbReference>
<organism evidence="4 5">
    <name type="scientific">Arthrobotrys musiformis</name>
    <dbReference type="NCBI Taxonomy" id="47236"/>
    <lineage>
        <taxon>Eukaryota</taxon>
        <taxon>Fungi</taxon>
        <taxon>Dikarya</taxon>
        <taxon>Ascomycota</taxon>
        <taxon>Pezizomycotina</taxon>
        <taxon>Orbiliomycetes</taxon>
        <taxon>Orbiliales</taxon>
        <taxon>Orbiliaceae</taxon>
        <taxon>Arthrobotrys</taxon>
    </lineage>
</organism>
<dbReference type="AlphaFoldDB" id="A0AAV9WKX7"/>
<evidence type="ECO:0000256" key="1">
    <source>
        <dbReference type="ARBA" id="ARBA00022679"/>
    </source>
</evidence>
<gene>
    <name evidence="4" type="ORF">TWF481_004763</name>
</gene>
<dbReference type="InterPro" id="IPR033749">
    <property type="entry name" value="Polyprenyl_synt_CS"/>
</dbReference>
<accession>A0AAV9WKX7</accession>
<dbReference type="GO" id="GO:0046872">
    <property type="term" value="F:metal ion binding"/>
    <property type="evidence" value="ECO:0007669"/>
    <property type="project" value="UniProtKB-KW"/>
</dbReference>
<evidence type="ECO:0000256" key="3">
    <source>
        <dbReference type="ARBA" id="ARBA00022842"/>
    </source>
</evidence>
<dbReference type="SUPFAM" id="SSF48576">
    <property type="entry name" value="Terpenoid synthases"/>
    <property type="match status" value="1"/>
</dbReference>
<dbReference type="GO" id="GO:0004659">
    <property type="term" value="F:prenyltransferase activity"/>
    <property type="evidence" value="ECO:0007669"/>
    <property type="project" value="InterPro"/>
</dbReference>
<dbReference type="PROSITE" id="PS00444">
    <property type="entry name" value="POLYPRENYL_SYNTHASE_2"/>
    <property type="match status" value="1"/>
</dbReference>
<dbReference type="Proteomes" id="UP001370758">
    <property type="component" value="Unassembled WGS sequence"/>
</dbReference>
<sequence length="248" mass="27914">MIFGTPQSINSANYLFVKSLEEVQKLGPAAVAVYTNELRNLHVGQGLDLHWTFHAECPTKRDYIQMIDGKTGGLFRMAARLMRLEATQNHDLNVEGLVTLMGRFFQIRDDYQNLGSESYSHAKGPLSDLDEGKYSFILIHAHATNDPQLRSLLKLRPQQPGGLFTPEQKSLIMKCLGKTKSMEYTLDVLKELQREIGRVLVGLEGGPVLAGQEENWMVRAVMARLRVGYDVSGYTIYQDQICSTVIYS</sequence>
<name>A0AAV9WKX7_9PEZI</name>
<dbReference type="PANTHER" id="PTHR12001">
    <property type="entry name" value="GERANYLGERANYL PYROPHOSPHATE SYNTHASE"/>
    <property type="match status" value="1"/>
</dbReference>
<dbReference type="Gene3D" id="1.10.600.10">
    <property type="entry name" value="Farnesyl Diphosphate Synthase"/>
    <property type="match status" value="1"/>
</dbReference>
<keyword evidence="3" id="KW-0460">Magnesium</keyword>
<protein>
    <submittedName>
        <fullName evidence="4">Uncharacterized protein</fullName>
    </submittedName>
</protein>
<evidence type="ECO:0000313" key="5">
    <source>
        <dbReference type="Proteomes" id="UP001370758"/>
    </source>
</evidence>
<keyword evidence="2" id="KW-0479">Metal-binding</keyword>
<dbReference type="EMBL" id="JAVHJL010000002">
    <property type="protein sequence ID" value="KAK6510050.1"/>
    <property type="molecule type" value="Genomic_DNA"/>
</dbReference>
<comment type="caution">
    <text evidence="4">The sequence shown here is derived from an EMBL/GenBank/DDBJ whole genome shotgun (WGS) entry which is preliminary data.</text>
</comment>
<dbReference type="GO" id="GO:0008299">
    <property type="term" value="P:isoprenoid biosynthetic process"/>
    <property type="evidence" value="ECO:0007669"/>
    <property type="project" value="InterPro"/>
</dbReference>
<dbReference type="GO" id="GO:0043386">
    <property type="term" value="P:mycotoxin biosynthetic process"/>
    <property type="evidence" value="ECO:0007669"/>
    <property type="project" value="UniProtKB-ARBA"/>
</dbReference>
<keyword evidence="5" id="KW-1185">Reference proteome</keyword>
<dbReference type="PANTHER" id="PTHR12001:SF72">
    <property type="entry name" value="THIJ_PFPI FAMILY PROTEIN (AFU_ORTHOLOGUE AFUA_3G01210)-RELATED"/>
    <property type="match status" value="1"/>
</dbReference>
<dbReference type="InterPro" id="IPR008949">
    <property type="entry name" value="Isoprenoid_synthase_dom_sf"/>
</dbReference>